<sequence length="99" mass="11831">RRYSILLRFQQIHTIITRQKIPSTNFRLSRTSDYILKCYFVKNKIKLITTLQNKKHVRRISLERVCLVKLLPWIIKARGGCLFYKKIDWSSCNNGKNGF</sequence>
<feature type="non-terminal residue" evidence="1">
    <location>
        <position position="1"/>
    </location>
</feature>
<name>A0A0K2T3P5_LEPSM</name>
<evidence type="ECO:0000313" key="1">
    <source>
        <dbReference type="EMBL" id="CDW20217.1"/>
    </source>
</evidence>
<feature type="non-terminal residue" evidence="1">
    <location>
        <position position="99"/>
    </location>
</feature>
<dbReference type="EMBL" id="HACA01002856">
    <property type="protein sequence ID" value="CDW20217.1"/>
    <property type="molecule type" value="Transcribed_RNA"/>
</dbReference>
<reference evidence="1" key="1">
    <citation type="submission" date="2014-05" db="EMBL/GenBank/DDBJ databases">
        <authorList>
            <person name="Chronopoulou M."/>
        </authorList>
    </citation>
    <scope>NUCLEOTIDE SEQUENCE</scope>
    <source>
        <tissue evidence="1">Whole organism</tissue>
    </source>
</reference>
<accession>A0A0K2T3P5</accession>
<dbReference type="AlphaFoldDB" id="A0A0K2T3P5"/>
<organism evidence="1">
    <name type="scientific">Lepeophtheirus salmonis</name>
    <name type="common">Salmon louse</name>
    <name type="synonym">Caligus salmonis</name>
    <dbReference type="NCBI Taxonomy" id="72036"/>
    <lineage>
        <taxon>Eukaryota</taxon>
        <taxon>Metazoa</taxon>
        <taxon>Ecdysozoa</taxon>
        <taxon>Arthropoda</taxon>
        <taxon>Crustacea</taxon>
        <taxon>Multicrustacea</taxon>
        <taxon>Hexanauplia</taxon>
        <taxon>Copepoda</taxon>
        <taxon>Siphonostomatoida</taxon>
        <taxon>Caligidae</taxon>
        <taxon>Lepeophtheirus</taxon>
    </lineage>
</organism>
<proteinExistence type="predicted"/>
<protein>
    <submittedName>
        <fullName evidence="1">Uncharacterized protein</fullName>
    </submittedName>
</protein>